<dbReference type="OrthoDB" id="10010496at2"/>
<evidence type="ECO:0000313" key="2">
    <source>
        <dbReference type="EMBL" id="AVR96901.1"/>
    </source>
</evidence>
<dbReference type="RefSeq" id="WP_107142250.1">
    <property type="nucleotide sequence ID" value="NZ_CP028324.1"/>
</dbReference>
<protein>
    <submittedName>
        <fullName evidence="2">Uncharacterized protein</fullName>
    </submittedName>
</protein>
<proteinExistence type="predicted"/>
<organism evidence="2 3">
    <name type="scientific">Pseudoduganella armeniaca</name>
    <dbReference type="NCBI Taxonomy" id="2072590"/>
    <lineage>
        <taxon>Bacteria</taxon>
        <taxon>Pseudomonadati</taxon>
        <taxon>Pseudomonadota</taxon>
        <taxon>Betaproteobacteria</taxon>
        <taxon>Burkholderiales</taxon>
        <taxon>Oxalobacteraceae</taxon>
        <taxon>Telluria group</taxon>
        <taxon>Pseudoduganella</taxon>
    </lineage>
</organism>
<gene>
    <name evidence="2" type="ORF">C9I28_15425</name>
</gene>
<reference evidence="2 3" key="1">
    <citation type="submission" date="2018-03" db="EMBL/GenBank/DDBJ databases">
        <title>Massilia armeniaca sp. nov., isolated from desert soil.</title>
        <authorList>
            <person name="Huang H."/>
            <person name="Ren M."/>
        </authorList>
    </citation>
    <scope>NUCLEOTIDE SEQUENCE [LARGE SCALE GENOMIC DNA]</scope>
    <source>
        <strain evidence="2 3">ZMN-3</strain>
    </source>
</reference>
<keyword evidence="3" id="KW-1185">Reference proteome</keyword>
<feature type="compositionally biased region" description="Pro residues" evidence="1">
    <location>
        <begin position="58"/>
        <end position="71"/>
    </location>
</feature>
<dbReference type="AlphaFoldDB" id="A0A2R4CBC4"/>
<accession>A0A2R4CBC4</accession>
<dbReference type="EMBL" id="CP028324">
    <property type="protein sequence ID" value="AVR96901.1"/>
    <property type="molecule type" value="Genomic_DNA"/>
</dbReference>
<dbReference type="KEGG" id="masz:C9I28_15425"/>
<evidence type="ECO:0000256" key="1">
    <source>
        <dbReference type="SAM" id="MobiDB-lite"/>
    </source>
</evidence>
<evidence type="ECO:0000313" key="3">
    <source>
        <dbReference type="Proteomes" id="UP000240505"/>
    </source>
</evidence>
<name>A0A2R4CBC4_9BURK</name>
<sequence length="124" mass="12784">MSTQGTKYAVMAATLASIGAAFKRKADVYGTFNTQDADFRDLQQQINAAIVYPEDPDPAAPPPPPPAPPDLSAPVADLRAQLDAVRTTLGDFAGKFDGIEDALGVIVHALPAPASPEAPAASAE</sequence>
<feature type="region of interest" description="Disordered" evidence="1">
    <location>
        <begin position="52"/>
        <end position="73"/>
    </location>
</feature>
<dbReference type="Proteomes" id="UP000240505">
    <property type="component" value="Chromosome"/>
</dbReference>